<evidence type="ECO:0000256" key="1">
    <source>
        <dbReference type="SAM" id="MobiDB-lite"/>
    </source>
</evidence>
<dbReference type="AlphaFoldDB" id="A0A495W6N0"/>
<name>A0A495W6N0_9PSEU</name>
<gene>
    <name evidence="3" type="ORF">C8E97_6101</name>
</gene>
<proteinExistence type="predicted"/>
<accession>A0A495W6N0</accession>
<dbReference type="Proteomes" id="UP000282084">
    <property type="component" value="Unassembled WGS sequence"/>
</dbReference>
<keyword evidence="4" id="KW-1185">Reference proteome</keyword>
<organism evidence="3 4">
    <name type="scientific">Saccharothrix australiensis</name>
    <dbReference type="NCBI Taxonomy" id="2072"/>
    <lineage>
        <taxon>Bacteria</taxon>
        <taxon>Bacillati</taxon>
        <taxon>Actinomycetota</taxon>
        <taxon>Actinomycetes</taxon>
        <taxon>Pseudonocardiales</taxon>
        <taxon>Pseudonocardiaceae</taxon>
        <taxon>Saccharothrix</taxon>
    </lineage>
</organism>
<dbReference type="EMBL" id="RBXO01000001">
    <property type="protein sequence ID" value="RKT57381.1"/>
    <property type="molecule type" value="Genomic_DNA"/>
</dbReference>
<evidence type="ECO:0000256" key="2">
    <source>
        <dbReference type="SAM" id="SignalP"/>
    </source>
</evidence>
<feature type="region of interest" description="Disordered" evidence="1">
    <location>
        <begin position="25"/>
        <end position="56"/>
    </location>
</feature>
<evidence type="ECO:0000313" key="4">
    <source>
        <dbReference type="Proteomes" id="UP000282084"/>
    </source>
</evidence>
<reference evidence="3 4" key="1">
    <citation type="submission" date="2018-10" db="EMBL/GenBank/DDBJ databases">
        <title>Sequencing the genomes of 1000 actinobacteria strains.</title>
        <authorList>
            <person name="Klenk H.-P."/>
        </authorList>
    </citation>
    <scope>NUCLEOTIDE SEQUENCE [LARGE SCALE GENOMIC DNA]</scope>
    <source>
        <strain evidence="3 4">DSM 43800</strain>
    </source>
</reference>
<comment type="caution">
    <text evidence="3">The sequence shown here is derived from an EMBL/GenBank/DDBJ whole genome shotgun (WGS) entry which is preliminary data.</text>
</comment>
<evidence type="ECO:0000313" key="3">
    <source>
        <dbReference type="EMBL" id="RKT57381.1"/>
    </source>
</evidence>
<protein>
    <submittedName>
        <fullName evidence="3">Uncharacterized protein</fullName>
    </submittedName>
</protein>
<feature type="compositionally biased region" description="Low complexity" evidence="1">
    <location>
        <begin position="46"/>
        <end position="56"/>
    </location>
</feature>
<feature type="chain" id="PRO_5019763420" evidence="2">
    <location>
        <begin position="26"/>
        <end position="56"/>
    </location>
</feature>
<keyword evidence="2" id="KW-0732">Signal</keyword>
<feature type="signal peptide" evidence="2">
    <location>
        <begin position="1"/>
        <end position="25"/>
    </location>
</feature>
<sequence>MKHLPVVVVALVVAALGAAAWGSRAAAGAPKPSWEPARDARRALRNGRGARAPRPP</sequence>